<evidence type="ECO:0000256" key="2">
    <source>
        <dbReference type="ARBA" id="ARBA00022723"/>
    </source>
</evidence>
<accession>A0ABZ2XCG3</accession>
<feature type="domain" description="HpcH/HpaI aldolase/citrate lyase" evidence="4">
    <location>
        <begin position="78"/>
        <end position="131"/>
    </location>
</feature>
<dbReference type="Gene3D" id="3.20.20.60">
    <property type="entry name" value="Phosphoenolpyruvate-binding domains"/>
    <property type="match status" value="1"/>
</dbReference>
<keyword evidence="2" id="KW-0479">Metal-binding</keyword>
<name>A0ABZ2XCG3_9HYPO</name>
<dbReference type="EMBL" id="CP151266">
    <property type="protein sequence ID" value="WZH50100.1"/>
    <property type="molecule type" value="Genomic_DNA"/>
</dbReference>
<evidence type="ECO:0000313" key="5">
    <source>
        <dbReference type="EMBL" id="WZH50100.1"/>
    </source>
</evidence>
<dbReference type="InterPro" id="IPR050251">
    <property type="entry name" value="HpcH-HpaI_aldolase"/>
</dbReference>
<evidence type="ECO:0000259" key="4">
    <source>
        <dbReference type="Pfam" id="PF03328"/>
    </source>
</evidence>
<dbReference type="InterPro" id="IPR040442">
    <property type="entry name" value="Pyrv_kinase-like_dom_sf"/>
</dbReference>
<dbReference type="SUPFAM" id="SSF51621">
    <property type="entry name" value="Phosphoenolpyruvate/pyruvate domain"/>
    <property type="match status" value="1"/>
</dbReference>
<protein>
    <submittedName>
        <fullName evidence="5">HpcH/HpaI aldolase</fullName>
    </submittedName>
</protein>
<sequence>MSLSQMKDELAEAREICRSNLVKQVMMDNQIATSFGLRLCLSTEMPLIAKRAGYSAVLMNLEHAPIGIQTMRDISVACLNVGSIAAVPGVDALFVGCADLTTDLGIAGQYDADEFAQAIDAISTAARNVSVSGRKVFVGLGGLEGRPDLLEGFARRYSNIRFTMAGRDLSVLAAGMSRQLKSIRDIFSRIQGSEVQSVKTT</sequence>
<comment type="similarity">
    <text evidence="1">Belongs to the HpcH/HpaI aldolase family.</text>
</comment>
<dbReference type="PANTHER" id="PTHR30502">
    <property type="entry name" value="2-KETO-3-DEOXY-L-RHAMNONATE ALDOLASE"/>
    <property type="match status" value="1"/>
</dbReference>
<reference evidence="5 6" key="1">
    <citation type="submission" date="2024-04" db="EMBL/GenBank/DDBJ databases">
        <title>Complete genome sequence of Fusarium acuminatum.</title>
        <authorList>
            <person name="Lan B."/>
        </authorList>
    </citation>
    <scope>NUCLEOTIDE SEQUENCE [LARGE SCALE GENOMIC DNA]</scope>
    <source>
        <strain evidence="5">1A</strain>
    </source>
</reference>
<dbReference type="InterPro" id="IPR005000">
    <property type="entry name" value="Aldolase/citrate-lyase_domain"/>
</dbReference>
<evidence type="ECO:0000313" key="6">
    <source>
        <dbReference type="Proteomes" id="UP001489902"/>
    </source>
</evidence>
<evidence type="ECO:0000256" key="3">
    <source>
        <dbReference type="ARBA" id="ARBA00023239"/>
    </source>
</evidence>
<gene>
    <name evidence="5" type="ORF">QYS62_011337</name>
</gene>
<dbReference type="Pfam" id="PF03328">
    <property type="entry name" value="HpcH_HpaI"/>
    <property type="match status" value="1"/>
</dbReference>
<evidence type="ECO:0000256" key="1">
    <source>
        <dbReference type="ARBA" id="ARBA00005568"/>
    </source>
</evidence>
<organism evidence="5 6">
    <name type="scientific">Fusarium acuminatum</name>
    <dbReference type="NCBI Taxonomy" id="5515"/>
    <lineage>
        <taxon>Eukaryota</taxon>
        <taxon>Fungi</taxon>
        <taxon>Dikarya</taxon>
        <taxon>Ascomycota</taxon>
        <taxon>Pezizomycotina</taxon>
        <taxon>Sordariomycetes</taxon>
        <taxon>Hypocreomycetidae</taxon>
        <taxon>Hypocreales</taxon>
        <taxon>Nectriaceae</taxon>
        <taxon>Fusarium</taxon>
        <taxon>Fusarium tricinctum species complex</taxon>
    </lineage>
</organism>
<keyword evidence="3" id="KW-0456">Lyase</keyword>
<keyword evidence="6" id="KW-1185">Reference proteome</keyword>
<dbReference type="PANTHER" id="PTHR30502:SF0">
    <property type="entry name" value="PHOSPHOENOLPYRUVATE CARBOXYLASE FAMILY PROTEIN"/>
    <property type="match status" value="1"/>
</dbReference>
<dbReference type="InterPro" id="IPR015813">
    <property type="entry name" value="Pyrv/PenolPyrv_kinase-like_dom"/>
</dbReference>
<dbReference type="Proteomes" id="UP001489902">
    <property type="component" value="Chromosome 7"/>
</dbReference>
<proteinExistence type="inferred from homology"/>